<feature type="transmembrane region" description="Helical" evidence="5">
    <location>
        <begin position="178"/>
        <end position="197"/>
    </location>
</feature>
<dbReference type="RefSeq" id="WP_073103560.1">
    <property type="nucleotide sequence ID" value="NZ_FQXE01000006.1"/>
</dbReference>
<protein>
    <submittedName>
        <fullName evidence="6">Etoposide-induced protein 2.4 (EI24)</fullName>
    </submittedName>
</protein>
<dbReference type="InterPro" id="IPR059112">
    <property type="entry name" value="CysZ/EI24"/>
</dbReference>
<keyword evidence="3 5" id="KW-1133">Transmembrane helix</keyword>
<evidence type="ECO:0000313" key="7">
    <source>
        <dbReference type="Proteomes" id="UP000184226"/>
    </source>
</evidence>
<organism evidence="6 7">
    <name type="scientific">Pollutimonas bauzanensis</name>
    <dbReference type="NCBI Taxonomy" id="658167"/>
    <lineage>
        <taxon>Bacteria</taxon>
        <taxon>Pseudomonadati</taxon>
        <taxon>Pseudomonadota</taxon>
        <taxon>Betaproteobacteria</taxon>
        <taxon>Burkholderiales</taxon>
        <taxon>Alcaligenaceae</taxon>
        <taxon>Pollutimonas</taxon>
    </lineage>
</organism>
<sequence>MSNNFNLAVRARRPAATGMSAVGVAFKRALVSQCHPKMLAALLLPFIIALLGAIILLWAFWEPLTGWLNSEAANWEFVNQIDQWMLAIGLFSIKLYLIPLLAAGILLPMSGILGLVIAAVFVMPIVLRHLEAREYRGLTRQGQYSTAVGAWNAVWVGVLFVLAWLLTMPLWLIPPLPMLLPVVLWAFAFTRMLRVDAIVEHASAQERRLLWRRHNRQLWLIGFCLALINLFPPAWLFLPVFSALVFAHFSLEALRQLRAQTVIDAEPNRTRP</sequence>
<feature type="transmembrane region" description="Helical" evidence="5">
    <location>
        <begin position="148"/>
        <end position="172"/>
    </location>
</feature>
<name>A0A1M5X2K2_9BURK</name>
<accession>A0A1M5X2K2</accession>
<dbReference type="EMBL" id="FQXE01000006">
    <property type="protein sequence ID" value="SHH94000.1"/>
    <property type="molecule type" value="Genomic_DNA"/>
</dbReference>
<dbReference type="Proteomes" id="UP000184226">
    <property type="component" value="Unassembled WGS sequence"/>
</dbReference>
<dbReference type="STRING" id="658167.SAMN04488135_106104"/>
<evidence type="ECO:0000256" key="2">
    <source>
        <dbReference type="ARBA" id="ARBA00022692"/>
    </source>
</evidence>
<reference evidence="6 7" key="1">
    <citation type="submission" date="2016-11" db="EMBL/GenBank/DDBJ databases">
        <authorList>
            <person name="Jaros S."/>
            <person name="Januszkiewicz K."/>
            <person name="Wedrychowicz H."/>
        </authorList>
    </citation>
    <scope>NUCLEOTIDE SEQUENCE [LARGE SCALE GENOMIC DNA]</scope>
    <source>
        <strain evidence="6 7">CGMCC 1.10190</strain>
    </source>
</reference>
<keyword evidence="2 5" id="KW-0812">Transmembrane</keyword>
<dbReference type="Pfam" id="PF07264">
    <property type="entry name" value="EI24"/>
    <property type="match status" value="1"/>
</dbReference>
<evidence type="ECO:0000256" key="4">
    <source>
        <dbReference type="ARBA" id="ARBA00023136"/>
    </source>
</evidence>
<evidence type="ECO:0000256" key="3">
    <source>
        <dbReference type="ARBA" id="ARBA00022989"/>
    </source>
</evidence>
<dbReference type="AlphaFoldDB" id="A0A1M5X2K2"/>
<evidence type="ECO:0000256" key="5">
    <source>
        <dbReference type="SAM" id="Phobius"/>
    </source>
</evidence>
<keyword evidence="4 5" id="KW-0472">Membrane</keyword>
<comment type="subcellular location">
    <subcellularLocation>
        <location evidence="1">Membrane</location>
        <topology evidence="1">Multi-pass membrane protein</topology>
    </subcellularLocation>
</comment>
<feature type="transmembrane region" description="Helical" evidence="5">
    <location>
        <begin position="95"/>
        <end position="127"/>
    </location>
</feature>
<evidence type="ECO:0000313" key="6">
    <source>
        <dbReference type="EMBL" id="SHH94000.1"/>
    </source>
</evidence>
<gene>
    <name evidence="6" type="ORF">SAMN04488135_106104</name>
</gene>
<feature type="transmembrane region" description="Helical" evidence="5">
    <location>
        <begin position="218"/>
        <end position="247"/>
    </location>
</feature>
<dbReference type="OrthoDB" id="8565703at2"/>
<keyword evidence="7" id="KW-1185">Reference proteome</keyword>
<evidence type="ECO:0000256" key="1">
    <source>
        <dbReference type="ARBA" id="ARBA00004141"/>
    </source>
</evidence>
<feature type="transmembrane region" description="Helical" evidence="5">
    <location>
        <begin position="38"/>
        <end position="61"/>
    </location>
</feature>
<proteinExistence type="predicted"/>